<dbReference type="EMBL" id="CP029619">
    <property type="protein sequence ID" value="AWN82160.1"/>
    <property type="molecule type" value="Genomic_DNA"/>
</dbReference>
<organism evidence="1 3">
    <name type="scientific">Candidatus Cardinium hertigii</name>
    <dbReference type="NCBI Taxonomy" id="247481"/>
    <lineage>
        <taxon>Bacteria</taxon>
        <taxon>Pseudomonadati</taxon>
        <taxon>Bacteroidota</taxon>
        <taxon>Cytophagia</taxon>
        <taxon>Cytophagales</taxon>
        <taxon>Amoebophilaceae</taxon>
        <taxon>Candidatus Cardinium</taxon>
    </lineage>
</organism>
<evidence type="ECO:0000313" key="3">
    <source>
        <dbReference type="Proteomes" id="UP000245872"/>
    </source>
</evidence>
<dbReference type="AlphaFoldDB" id="A0A2Z3LJD7"/>
<gene>
    <name evidence="1" type="ORF">DK880_00859</name>
    <name evidence="2" type="ORF">DK880_00923</name>
</gene>
<dbReference type="KEGG" id="cher:DK880_00923"/>
<keyword evidence="3" id="KW-1185">Reference proteome</keyword>
<dbReference type="EMBL" id="CP029619">
    <property type="protein sequence ID" value="AWN82221.1"/>
    <property type="molecule type" value="Genomic_DNA"/>
</dbReference>
<evidence type="ECO:0000313" key="1">
    <source>
        <dbReference type="EMBL" id="AWN82160.1"/>
    </source>
</evidence>
<proteinExistence type="predicted"/>
<dbReference type="KEGG" id="cher:DK880_00859"/>
<name>A0A2Z3LJD7_9BACT</name>
<protein>
    <submittedName>
        <fullName evidence="1">Uncharacterized protein</fullName>
    </submittedName>
</protein>
<dbReference type="Proteomes" id="UP000245872">
    <property type="component" value="Chromosome"/>
</dbReference>
<reference evidence="1 3" key="1">
    <citation type="submission" date="2018-05" db="EMBL/GenBank/DDBJ databases">
        <title>Candidatus Cardinium hertigii Genome Assembly.</title>
        <authorList>
            <person name="Showmaker K.C."/>
            <person name="Walden K.O."/>
            <person name="Fields C.J."/>
            <person name="Lambert K.N."/>
            <person name="Hudson M.E."/>
        </authorList>
    </citation>
    <scope>NUCLEOTIDE SEQUENCE [LARGE SCALE GENOMIC DNA]</scope>
    <source>
        <strain evidence="1">CHgTN10</strain>
        <strain evidence="3">cHgTN10</strain>
    </source>
</reference>
<accession>A0A2Z3LJD7</accession>
<sequence length="78" mass="8923">MHCYPPGVKVATDMSSIFIGWLIEIDGLFSVIPGRTLRLVDAVMMLVNAMSDRYQISLATAYILHHNLYKRTLYNFTK</sequence>
<evidence type="ECO:0000313" key="2">
    <source>
        <dbReference type="EMBL" id="AWN82221.1"/>
    </source>
</evidence>